<dbReference type="GO" id="GO:0005737">
    <property type="term" value="C:cytoplasm"/>
    <property type="evidence" value="ECO:0007669"/>
    <property type="project" value="UniProtKB-SubCell"/>
</dbReference>
<dbReference type="CDD" id="cd01556">
    <property type="entry name" value="EPSP_synthase"/>
    <property type="match status" value="1"/>
</dbReference>
<dbReference type="HAMAP" id="MF_00210">
    <property type="entry name" value="EPSP_synth"/>
    <property type="match status" value="1"/>
</dbReference>
<dbReference type="UniPathway" id="UPA00053">
    <property type="reaction ID" value="UER00089"/>
</dbReference>
<proteinExistence type="inferred from homology"/>
<dbReference type="FunFam" id="3.65.10.10:FF:000006">
    <property type="entry name" value="3-phosphoshikimate 1-carboxyvinyltransferase"/>
    <property type="match status" value="1"/>
</dbReference>
<comment type="subcellular location">
    <subcellularLocation>
        <location evidence="9">Cytoplasm</location>
    </subcellularLocation>
</comment>
<evidence type="ECO:0000256" key="6">
    <source>
        <dbReference type="ARBA" id="ARBA00022679"/>
    </source>
</evidence>
<feature type="domain" description="Enolpyruvate transferase" evidence="10">
    <location>
        <begin position="5"/>
        <end position="435"/>
    </location>
</feature>
<comment type="similarity">
    <text evidence="3 9">Belongs to the EPSP synthase family.</text>
</comment>
<reference evidence="11 12" key="1">
    <citation type="submission" date="2016-10" db="EMBL/GenBank/DDBJ databases">
        <authorList>
            <person name="de Groot N.N."/>
        </authorList>
    </citation>
    <scope>NUCLEOTIDE SEQUENCE [LARGE SCALE GENOMIC DNA]</scope>
    <source>
        <strain evidence="11 12">DSM 9179</strain>
    </source>
</reference>
<dbReference type="OrthoDB" id="9809920at2"/>
<feature type="binding site" evidence="9">
    <location>
        <position position="20"/>
    </location>
    <ligand>
        <name>3-phosphoshikimate</name>
        <dbReference type="ChEBI" id="CHEBI:145989"/>
    </ligand>
</feature>
<feature type="binding site" evidence="9">
    <location>
        <position position="19"/>
    </location>
    <ligand>
        <name>phosphoenolpyruvate</name>
        <dbReference type="ChEBI" id="CHEBI:58702"/>
    </ligand>
</feature>
<dbReference type="Proteomes" id="UP000199701">
    <property type="component" value="Unassembled WGS sequence"/>
</dbReference>
<dbReference type="EMBL" id="FOJI01000007">
    <property type="protein sequence ID" value="SEW24756.1"/>
    <property type="molecule type" value="Genomic_DNA"/>
</dbReference>
<feature type="binding site" evidence="9">
    <location>
        <position position="119"/>
    </location>
    <ligand>
        <name>phosphoenolpyruvate</name>
        <dbReference type="ChEBI" id="CHEBI:58702"/>
    </ligand>
</feature>
<dbReference type="Pfam" id="PF00275">
    <property type="entry name" value="EPSP_synthase"/>
    <property type="match status" value="1"/>
</dbReference>
<comment type="pathway">
    <text evidence="2 9">Metabolic intermediate biosynthesis; chorismate biosynthesis; chorismate from D-erythrose 4-phosphate and phosphoenolpyruvate: step 6/7.</text>
</comment>
<keyword evidence="12" id="KW-1185">Reference proteome</keyword>
<dbReference type="InterPro" id="IPR013792">
    <property type="entry name" value="RNA3'P_cycl/enolpyr_Trfase_a/b"/>
</dbReference>
<keyword evidence="7 9" id="KW-0057">Aromatic amino acid biosynthesis</keyword>
<evidence type="ECO:0000256" key="5">
    <source>
        <dbReference type="ARBA" id="ARBA00022605"/>
    </source>
</evidence>
<feature type="binding site" evidence="9">
    <location>
        <position position="354"/>
    </location>
    <ligand>
        <name>3-phosphoshikimate</name>
        <dbReference type="ChEBI" id="CHEBI:145989"/>
    </ligand>
</feature>
<evidence type="ECO:0000259" key="10">
    <source>
        <dbReference type="Pfam" id="PF00275"/>
    </source>
</evidence>
<dbReference type="GO" id="GO:0008652">
    <property type="term" value="P:amino acid biosynthetic process"/>
    <property type="evidence" value="ECO:0007669"/>
    <property type="project" value="UniProtKB-KW"/>
</dbReference>
<sequence>MEFNKVKYIKGEVTIPGDKSISHRAVMIGSIAKGTTEVTNFLQGADCLSTIECFQKMGIEITNNTNTVTIKGNGLHGLSKPTSLLDVGNSGTTTRLISGILVAQNFNVQLNGDASIQKRPMKRIIEPLSLMGASIKSIHGNDCAPLEITGSPLKAISYQSKVASAQVKSAILLAGLYADGITSVTEPYLSRNHSELMLNAYGANVTSTNTIGANVSSTNITATNATATITPVAELFAQKIEVPGDISSAANFIVAGLIVPNSEILIKNVGINPTRDGIIRVCQAMGANIEIMNKKQSGGETTADIFVKSSNLKGITISGEIIPTLIDEIPVIAVLACFAEGQTIIRDAAELKVKESNRIDTVSHNLKNMGADISPTEDGMIINGGKHLHGAIIESHLDHRIAMAFAIASLVSEDTTTINDAECVNISYPQFYNDLSRLSK</sequence>
<dbReference type="AlphaFoldDB" id="A0A1I0QCP5"/>
<comment type="catalytic activity">
    <reaction evidence="8">
        <text>3-phosphoshikimate + phosphoenolpyruvate = 5-O-(1-carboxyvinyl)-3-phosphoshikimate + phosphate</text>
        <dbReference type="Rhea" id="RHEA:21256"/>
        <dbReference type="ChEBI" id="CHEBI:43474"/>
        <dbReference type="ChEBI" id="CHEBI:57701"/>
        <dbReference type="ChEBI" id="CHEBI:58702"/>
        <dbReference type="ChEBI" id="CHEBI:145989"/>
        <dbReference type="EC" id="2.5.1.19"/>
    </reaction>
    <physiologicalReaction direction="left-to-right" evidence="8">
        <dbReference type="Rhea" id="RHEA:21257"/>
    </physiologicalReaction>
</comment>
<evidence type="ECO:0000256" key="8">
    <source>
        <dbReference type="ARBA" id="ARBA00044633"/>
    </source>
</evidence>
<feature type="binding site" evidence="9">
    <location>
        <position position="164"/>
    </location>
    <ligand>
        <name>3-phosphoshikimate</name>
        <dbReference type="ChEBI" id="CHEBI:145989"/>
    </ligand>
</feature>
<gene>
    <name evidence="9" type="primary">aroA</name>
    <name evidence="11" type="ORF">SAMN05421659_107190</name>
</gene>
<keyword evidence="6 9" id="KW-0808">Transferase</keyword>
<dbReference type="FunFam" id="3.65.10.10:FF:000005">
    <property type="entry name" value="3-phosphoshikimate 1-carboxyvinyltransferase"/>
    <property type="match status" value="1"/>
</dbReference>
<evidence type="ECO:0000256" key="3">
    <source>
        <dbReference type="ARBA" id="ARBA00009948"/>
    </source>
</evidence>
<accession>A0A1I0QCP5</accession>
<dbReference type="NCBIfam" id="TIGR01356">
    <property type="entry name" value="aroA"/>
    <property type="match status" value="1"/>
</dbReference>
<organism evidence="11 12">
    <name type="scientific">[Clostridium] fimetarium</name>
    <dbReference type="NCBI Taxonomy" id="99656"/>
    <lineage>
        <taxon>Bacteria</taxon>
        <taxon>Bacillati</taxon>
        <taxon>Bacillota</taxon>
        <taxon>Clostridia</taxon>
        <taxon>Lachnospirales</taxon>
        <taxon>Lachnospiraceae</taxon>
    </lineage>
</organism>
<keyword evidence="5 9" id="KW-0028">Amino-acid biosynthesis</keyword>
<dbReference type="InterPro" id="IPR036968">
    <property type="entry name" value="Enolpyruvate_Tfrase_sf"/>
</dbReference>
<feature type="binding site" evidence="9">
    <location>
        <position position="166"/>
    </location>
    <ligand>
        <name>3-phosphoshikimate</name>
        <dbReference type="ChEBI" id="CHEBI:145989"/>
    </ligand>
</feature>
<feature type="binding site" evidence="9">
    <location>
        <position position="358"/>
    </location>
    <ligand>
        <name>phosphoenolpyruvate</name>
        <dbReference type="ChEBI" id="CHEBI:58702"/>
    </ligand>
</feature>
<dbReference type="PANTHER" id="PTHR21090">
    <property type="entry name" value="AROM/DEHYDROQUINATE SYNTHASE"/>
    <property type="match status" value="1"/>
</dbReference>
<dbReference type="Gene3D" id="3.65.10.10">
    <property type="entry name" value="Enolpyruvate transferase domain"/>
    <property type="match status" value="2"/>
</dbReference>
<feature type="binding site" evidence="9">
    <location>
        <position position="400"/>
    </location>
    <ligand>
        <name>phosphoenolpyruvate</name>
        <dbReference type="ChEBI" id="CHEBI:58702"/>
    </ligand>
</feature>
<keyword evidence="4 9" id="KW-0963">Cytoplasm</keyword>
<comment type="function">
    <text evidence="1 9">Catalyzes the transfer of the enolpyruvyl moiety of phosphoenolpyruvate (PEP) to the 5-hydroxyl of shikimate-3-phosphate (S3P) to produce enolpyruvyl shikimate-3-phosphate and inorganic phosphate.</text>
</comment>
<evidence type="ECO:0000256" key="2">
    <source>
        <dbReference type="ARBA" id="ARBA00004811"/>
    </source>
</evidence>
<evidence type="ECO:0000313" key="11">
    <source>
        <dbReference type="EMBL" id="SEW24756.1"/>
    </source>
</evidence>
<dbReference type="RefSeq" id="WP_092453835.1">
    <property type="nucleotide sequence ID" value="NZ_FOJI01000007.1"/>
</dbReference>
<evidence type="ECO:0000313" key="12">
    <source>
        <dbReference type="Proteomes" id="UP000199701"/>
    </source>
</evidence>
<dbReference type="InterPro" id="IPR001986">
    <property type="entry name" value="Enolpyruvate_Tfrase_dom"/>
</dbReference>
<dbReference type="PROSITE" id="PS00885">
    <property type="entry name" value="EPSP_SYNTHASE_2"/>
    <property type="match status" value="1"/>
</dbReference>
<feature type="binding site" evidence="9">
    <location>
        <position position="19"/>
    </location>
    <ligand>
        <name>3-phosphoshikimate</name>
        <dbReference type="ChEBI" id="CHEBI:145989"/>
    </ligand>
</feature>
<protein>
    <recommendedName>
        <fullName evidence="9">3-phosphoshikimate 1-carboxyvinyltransferase</fullName>
        <ecNumber evidence="9">2.5.1.19</ecNumber>
    </recommendedName>
    <alternativeName>
        <fullName evidence="9">5-enolpyruvylshikimate-3-phosphate synthase</fullName>
        <shortName evidence="9">EPSP synthase</shortName>
        <shortName evidence="9">EPSPS</shortName>
    </alternativeName>
</protein>
<dbReference type="EC" id="2.5.1.19" evidence="9"/>
<feature type="binding site" evidence="9">
    <location>
        <position position="327"/>
    </location>
    <ligand>
        <name>3-phosphoshikimate</name>
        <dbReference type="ChEBI" id="CHEBI:145989"/>
    </ligand>
</feature>
<dbReference type="PANTHER" id="PTHR21090:SF5">
    <property type="entry name" value="PENTAFUNCTIONAL AROM POLYPEPTIDE"/>
    <property type="match status" value="1"/>
</dbReference>
<feature type="binding site" evidence="9">
    <location>
        <position position="166"/>
    </location>
    <ligand>
        <name>phosphoenolpyruvate</name>
        <dbReference type="ChEBI" id="CHEBI:58702"/>
    </ligand>
</feature>
<name>A0A1I0QCP5_9FIRM</name>
<dbReference type="InterPro" id="IPR023193">
    <property type="entry name" value="EPSP_synthase_CS"/>
</dbReference>
<comment type="subunit">
    <text evidence="9">Monomer.</text>
</comment>
<dbReference type="PIRSF" id="PIRSF000505">
    <property type="entry name" value="EPSPS"/>
    <property type="match status" value="1"/>
</dbReference>
<dbReference type="SUPFAM" id="SSF55205">
    <property type="entry name" value="EPT/RTPC-like"/>
    <property type="match status" value="1"/>
</dbReference>
<dbReference type="GO" id="GO:0009423">
    <property type="term" value="P:chorismate biosynthetic process"/>
    <property type="evidence" value="ECO:0007669"/>
    <property type="project" value="UniProtKB-UniRule"/>
</dbReference>
<feature type="binding site" evidence="9">
    <location>
        <position position="91"/>
    </location>
    <ligand>
        <name>phosphoenolpyruvate</name>
        <dbReference type="ChEBI" id="CHEBI:58702"/>
    </ligand>
</feature>
<dbReference type="PROSITE" id="PS00104">
    <property type="entry name" value="EPSP_SYNTHASE_1"/>
    <property type="match status" value="1"/>
</dbReference>
<evidence type="ECO:0000256" key="9">
    <source>
        <dbReference type="HAMAP-Rule" id="MF_00210"/>
    </source>
</evidence>
<evidence type="ECO:0000256" key="7">
    <source>
        <dbReference type="ARBA" id="ARBA00023141"/>
    </source>
</evidence>
<evidence type="ECO:0000256" key="1">
    <source>
        <dbReference type="ARBA" id="ARBA00002174"/>
    </source>
</evidence>
<evidence type="ECO:0000256" key="4">
    <source>
        <dbReference type="ARBA" id="ARBA00022490"/>
    </source>
</evidence>
<dbReference type="STRING" id="99656.SAMN05421659_107190"/>
<comment type="caution">
    <text evidence="9">Lacks conserved residue(s) required for the propagation of feature annotation.</text>
</comment>
<dbReference type="InterPro" id="IPR006264">
    <property type="entry name" value="EPSP_synthase"/>
</dbReference>
<dbReference type="GO" id="GO:0003866">
    <property type="term" value="F:3-phosphoshikimate 1-carboxyvinyltransferase activity"/>
    <property type="evidence" value="ECO:0007669"/>
    <property type="project" value="UniProtKB-UniRule"/>
</dbReference>
<dbReference type="GO" id="GO:0009073">
    <property type="term" value="P:aromatic amino acid family biosynthetic process"/>
    <property type="evidence" value="ECO:0007669"/>
    <property type="project" value="UniProtKB-KW"/>
</dbReference>
<feature type="active site" description="Proton acceptor" evidence="9">
    <location>
        <position position="327"/>
    </location>
</feature>
<feature type="binding site" evidence="9">
    <location>
        <position position="24"/>
    </location>
    <ligand>
        <name>3-phosphoshikimate</name>
        <dbReference type="ChEBI" id="CHEBI:145989"/>
    </ligand>
</feature>